<evidence type="ECO:0000313" key="6">
    <source>
        <dbReference type="Proteomes" id="UP000053989"/>
    </source>
</evidence>
<evidence type="ECO:0000313" key="5">
    <source>
        <dbReference type="EMBL" id="KIM70666.1"/>
    </source>
</evidence>
<dbReference type="InterPro" id="IPR020904">
    <property type="entry name" value="Sc_DH/Rdtase_CS"/>
</dbReference>
<sequence length="266" mass="28361">MDPTPDIPSPQLFSLAGKNVLITGATRGIGAACAIALAQAGAAICLVQRPPQSGSQPNMDTMNTIRGLGGAVQVVECDLSDMDAVRGLFDRALGAMDGHIHVLINCAGIQRRSPSVNFLEKDWDDVLDVNLKSVWLLSQAAGRHMVPLGRGKIINFCSLLTFQGGFTVPAYASAKGALGQLTKALSNEWSQHNVQVNGICPGYIATDMNERLLADPVRYRQISERIPAGRWGSPRDFAGPVVFLASDASQYVCGELLVVDGGWMGR</sequence>
<reference evidence="5 6" key="1">
    <citation type="submission" date="2014-04" db="EMBL/GenBank/DDBJ databases">
        <authorList>
            <consortium name="DOE Joint Genome Institute"/>
            <person name="Kuo A."/>
            <person name="Kohler A."/>
            <person name="Nagy L.G."/>
            <person name="Floudas D."/>
            <person name="Copeland A."/>
            <person name="Barry K.W."/>
            <person name="Cichocki N."/>
            <person name="Veneault-Fourrey C."/>
            <person name="LaButti K."/>
            <person name="Lindquist E.A."/>
            <person name="Lipzen A."/>
            <person name="Lundell T."/>
            <person name="Morin E."/>
            <person name="Murat C."/>
            <person name="Sun H."/>
            <person name="Tunlid A."/>
            <person name="Henrissat B."/>
            <person name="Grigoriev I.V."/>
            <person name="Hibbett D.S."/>
            <person name="Martin F."/>
            <person name="Nordberg H.P."/>
            <person name="Cantor M.N."/>
            <person name="Hua S.X."/>
        </authorList>
    </citation>
    <scope>NUCLEOTIDE SEQUENCE [LARGE SCALE GENOMIC DNA]</scope>
    <source>
        <strain evidence="5 6">Foug A</strain>
    </source>
</reference>
<dbReference type="AlphaFoldDB" id="A0A0C3ES95"/>
<dbReference type="FunFam" id="3.40.50.720:FF:000084">
    <property type="entry name" value="Short-chain dehydrogenase reductase"/>
    <property type="match status" value="1"/>
</dbReference>
<dbReference type="InterPro" id="IPR057326">
    <property type="entry name" value="KR_dom"/>
</dbReference>
<dbReference type="Gene3D" id="3.40.50.720">
    <property type="entry name" value="NAD(P)-binding Rossmann-like Domain"/>
    <property type="match status" value="1"/>
</dbReference>
<dbReference type="InterPro" id="IPR036291">
    <property type="entry name" value="NAD(P)-bd_dom_sf"/>
</dbReference>
<dbReference type="HOGENOM" id="CLU_010194_1_1_1"/>
<dbReference type="PROSITE" id="PS00061">
    <property type="entry name" value="ADH_SHORT"/>
    <property type="match status" value="1"/>
</dbReference>
<evidence type="ECO:0000256" key="1">
    <source>
        <dbReference type="ARBA" id="ARBA00006484"/>
    </source>
</evidence>
<dbReference type="Pfam" id="PF13561">
    <property type="entry name" value="adh_short_C2"/>
    <property type="match status" value="1"/>
</dbReference>
<feature type="domain" description="Ketoreductase" evidence="4">
    <location>
        <begin position="18"/>
        <end position="192"/>
    </location>
</feature>
<dbReference type="Proteomes" id="UP000053989">
    <property type="component" value="Unassembled WGS sequence"/>
</dbReference>
<dbReference type="PRINTS" id="PR00080">
    <property type="entry name" value="SDRFAMILY"/>
</dbReference>
<dbReference type="GO" id="GO:0016616">
    <property type="term" value="F:oxidoreductase activity, acting on the CH-OH group of donors, NAD or NADP as acceptor"/>
    <property type="evidence" value="ECO:0007669"/>
    <property type="project" value="UniProtKB-ARBA"/>
</dbReference>
<keyword evidence="6" id="KW-1185">Reference proteome</keyword>
<dbReference type="PANTHER" id="PTHR42760">
    <property type="entry name" value="SHORT-CHAIN DEHYDROGENASES/REDUCTASES FAMILY MEMBER"/>
    <property type="match status" value="1"/>
</dbReference>
<keyword evidence="3" id="KW-0560">Oxidoreductase</keyword>
<comment type="similarity">
    <text evidence="1">Belongs to the short-chain dehydrogenases/reductases (SDR) family.</text>
</comment>
<dbReference type="STRING" id="1036808.A0A0C3ES95"/>
<evidence type="ECO:0000259" key="4">
    <source>
        <dbReference type="SMART" id="SM00822"/>
    </source>
</evidence>
<reference evidence="6" key="2">
    <citation type="submission" date="2015-01" db="EMBL/GenBank/DDBJ databases">
        <title>Evolutionary Origins and Diversification of the Mycorrhizal Mutualists.</title>
        <authorList>
            <consortium name="DOE Joint Genome Institute"/>
            <consortium name="Mycorrhizal Genomics Consortium"/>
            <person name="Kohler A."/>
            <person name="Kuo A."/>
            <person name="Nagy L.G."/>
            <person name="Floudas D."/>
            <person name="Copeland A."/>
            <person name="Barry K.W."/>
            <person name="Cichocki N."/>
            <person name="Veneault-Fourrey C."/>
            <person name="LaButti K."/>
            <person name="Lindquist E.A."/>
            <person name="Lipzen A."/>
            <person name="Lundell T."/>
            <person name="Morin E."/>
            <person name="Murat C."/>
            <person name="Riley R."/>
            <person name="Ohm R."/>
            <person name="Sun H."/>
            <person name="Tunlid A."/>
            <person name="Henrissat B."/>
            <person name="Grigoriev I.V."/>
            <person name="Hibbett D.S."/>
            <person name="Martin F."/>
        </authorList>
    </citation>
    <scope>NUCLEOTIDE SEQUENCE [LARGE SCALE GENOMIC DNA]</scope>
    <source>
        <strain evidence="6">Foug A</strain>
    </source>
</reference>
<keyword evidence="2" id="KW-0521">NADP</keyword>
<dbReference type="SMART" id="SM00822">
    <property type="entry name" value="PKS_KR"/>
    <property type="match status" value="1"/>
</dbReference>
<proteinExistence type="inferred from homology"/>
<dbReference type="EMBL" id="KN822004">
    <property type="protein sequence ID" value="KIM70666.1"/>
    <property type="molecule type" value="Genomic_DNA"/>
</dbReference>
<organism evidence="5 6">
    <name type="scientific">Scleroderma citrinum Foug A</name>
    <dbReference type="NCBI Taxonomy" id="1036808"/>
    <lineage>
        <taxon>Eukaryota</taxon>
        <taxon>Fungi</taxon>
        <taxon>Dikarya</taxon>
        <taxon>Basidiomycota</taxon>
        <taxon>Agaricomycotina</taxon>
        <taxon>Agaricomycetes</taxon>
        <taxon>Agaricomycetidae</taxon>
        <taxon>Boletales</taxon>
        <taxon>Sclerodermatineae</taxon>
        <taxon>Sclerodermataceae</taxon>
        <taxon>Scleroderma</taxon>
    </lineage>
</organism>
<name>A0A0C3ES95_9AGAM</name>
<protein>
    <recommendedName>
        <fullName evidence="4">Ketoreductase domain-containing protein</fullName>
    </recommendedName>
</protein>
<dbReference type="InParanoid" id="A0A0C3ES95"/>
<dbReference type="PANTHER" id="PTHR42760:SF5">
    <property type="entry name" value="2-DEHYDRO-3-DEOXY-D-GLUCONATE 5-DEHYDROGENASE"/>
    <property type="match status" value="1"/>
</dbReference>
<dbReference type="OrthoDB" id="294295at2759"/>
<evidence type="ECO:0000256" key="2">
    <source>
        <dbReference type="ARBA" id="ARBA00022857"/>
    </source>
</evidence>
<gene>
    <name evidence="5" type="ORF">SCLCIDRAFT_101099</name>
</gene>
<evidence type="ECO:0000256" key="3">
    <source>
        <dbReference type="ARBA" id="ARBA00023002"/>
    </source>
</evidence>
<accession>A0A0C3ES95</accession>
<dbReference type="SUPFAM" id="SSF51735">
    <property type="entry name" value="NAD(P)-binding Rossmann-fold domains"/>
    <property type="match status" value="1"/>
</dbReference>
<dbReference type="PRINTS" id="PR00081">
    <property type="entry name" value="GDHRDH"/>
</dbReference>
<dbReference type="InterPro" id="IPR002347">
    <property type="entry name" value="SDR_fam"/>
</dbReference>